<dbReference type="HOGENOM" id="CLU_1093420_0_0_3"/>
<proteinExistence type="inferred from homology"/>
<dbReference type="RefSeq" id="WP_011825967.1">
    <property type="nucleotide sequence ID" value="NC_008820.1"/>
</dbReference>
<dbReference type="PROSITE" id="PS00379">
    <property type="entry name" value="CDP_ALCOHOL_P_TRANSF"/>
    <property type="match status" value="1"/>
</dbReference>
<dbReference type="GO" id="GO:0008654">
    <property type="term" value="P:phospholipid biosynthetic process"/>
    <property type="evidence" value="ECO:0007669"/>
    <property type="project" value="InterPro"/>
</dbReference>
<dbReference type="GO" id="GO:0016780">
    <property type="term" value="F:phosphotransferase activity, for other substituted phosphate groups"/>
    <property type="evidence" value="ECO:0007669"/>
    <property type="project" value="InterPro"/>
</dbReference>
<gene>
    <name evidence="4" type="ordered locus">P9303_13221</name>
</gene>
<dbReference type="EMBL" id="CP000554">
    <property type="protein sequence ID" value="ABM78069.1"/>
    <property type="molecule type" value="Genomic_DNA"/>
</dbReference>
<dbReference type="GO" id="GO:0016020">
    <property type="term" value="C:membrane"/>
    <property type="evidence" value="ECO:0007669"/>
    <property type="project" value="InterPro"/>
</dbReference>
<name>A2C9A9_PROM3</name>
<evidence type="ECO:0000313" key="5">
    <source>
        <dbReference type="Proteomes" id="UP000002274"/>
    </source>
</evidence>
<feature type="transmembrane region" description="Helical" evidence="3">
    <location>
        <begin position="240"/>
        <end position="260"/>
    </location>
</feature>
<dbReference type="Pfam" id="PF01066">
    <property type="entry name" value="CDP-OH_P_transf"/>
    <property type="match status" value="1"/>
</dbReference>
<dbReference type="KEGG" id="pmf:P9303_13221"/>
<evidence type="ECO:0000256" key="2">
    <source>
        <dbReference type="RuleBase" id="RU003750"/>
    </source>
</evidence>
<dbReference type="BioCyc" id="PMAR59922:G1G80-1141-MONOMER"/>
<reference evidence="4 5" key="1">
    <citation type="journal article" date="2007" name="PLoS Genet.">
        <title>Patterns and implications of gene gain and loss in the evolution of Prochlorococcus.</title>
        <authorList>
            <person name="Kettler G.C."/>
            <person name="Martiny A.C."/>
            <person name="Huang K."/>
            <person name="Zucker J."/>
            <person name="Coleman M.L."/>
            <person name="Rodrigue S."/>
            <person name="Chen F."/>
            <person name="Lapidus A."/>
            <person name="Ferriera S."/>
            <person name="Johnson J."/>
            <person name="Steglich C."/>
            <person name="Church G.M."/>
            <person name="Richardson P."/>
            <person name="Chisholm S.W."/>
        </authorList>
    </citation>
    <scope>NUCLEOTIDE SEQUENCE [LARGE SCALE GENOMIC DNA]</scope>
    <source>
        <strain evidence="4 5">MIT 9303</strain>
    </source>
</reference>
<keyword evidence="1 2" id="KW-0808">Transferase</keyword>
<dbReference type="STRING" id="59922.P9303_13221"/>
<dbReference type="Proteomes" id="UP000002274">
    <property type="component" value="Chromosome"/>
</dbReference>
<comment type="similarity">
    <text evidence="2">Belongs to the CDP-alcohol phosphatidyltransferase class-I family.</text>
</comment>
<dbReference type="InterPro" id="IPR043130">
    <property type="entry name" value="CDP-OH_PTrfase_TM_dom"/>
</dbReference>
<feature type="transmembrane region" description="Helical" evidence="3">
    <location>
        <begin position="99"/>
        <end position="127"/>
    </location>
</feature>
<feature type="transmembrane region" description="Helical" evidence="3">
    <location>
        <begin position="33"/>
        <end position="54"/>
    </location>
</feature>
<evidence type="ECO:0000256" key="3">
    <source>
        <dbReference type="SAM" id="Phobius"/>
    </source>
</evidence>
<dbReference type="Gene3D" id="1.20.120.1760">
    <property type="match status" value="1"/>
</dbReference>
<accession>A2C9A9</accession>
<evidence type="ECO:0000256" key="1">
    <source>
        <dbReference type="ARBA" id="ARBA00022679"/>
    </source>
</evidence>
<evidence type="ECO:0000313" key="4">
    <source>
        <dbReference type="EMBL" id="ABM78069.1"/>
    </source>
</evidence>
<keyword evidence="3" id="KW-1133">Transmembrane helix</keyword>
<feature type="transmembrane region" description="Helical" evidence="3">
    <location>
        <begin position="208"/>
        <end position="228"/>
    </location>
</feature>
<dbReference type="InterPro" id="IPR048254">
    <property type="entry name" value="CDP_ALCOHOL_P_TRANSF_CS"/>
</dbReference>
<sequence length="271" mass="30538">MPKLPPEHKFWDLSDYARPGAIWLVKRLLPTSIGAITLTWLFTAVGLVSVLLIYNRYALTLAGSLLILKSLLDAADGEMARARNRPSHTGRYLDSINDLILNGLVLFAIGIPLMVPVGIIALTWISFQLQGTIFNYFYVIKRHQASGDKTSRISEVTSPIPYPQENPRVLFILHKLYLIFYGWQDWIIDTMFKGNQITNSRSRPIPNWIMSLISIFGLGFQLLIIAILLCTNSLELTFPIFLIVYNIIAALVVLSVLILGSKNLQKRAARL</sequence>
<organism evidence="4 5">
    <name type="scientific">Prochlorococcus marinus (strain MIT 9303)</name>
    <dbReference type="NCBI Taxonomy" id="59922"/>
    <lineage>
        <taxon>Bacteria</taxon>
        <taxon>Bacillati</taxon>
        <taxon>Cyanobacteriota</taxon>
        <taxon>Cyanophyceae</taxon>
        <taxon>Synechococcales</taxon>
        <taxon>Prochlorococcaceae</taxon>
        <taxon>Prochlorococcus</taxon>
    </lineage>
</organism>
<keyword evidence="3" id="KW-0472">Membrane</keyword>
<keyword evidence="3" id="KW-0812">Transmembrane</keyword>
<dbReference type="AlphaFoldDB" id="A2C9A9"/>
<protein>
    <submittedName>
        <fullName evidence="4">CDP-alcohol phosphatidyltransferase</fullName>
    </submittedName>
</protein>
<dbReference type="InterPro" id="IPR000462">
    <property type="entry name" value="CDP-OH_P_trans"/>
</dbReference>